<dbReference type="EMBL" id="CP030750">
    <property type="protein sequence ID" value="AXA24274.1"/>
    <property type="molecule type" value="Genomic_DNA"/>
</dbReference>
<proteinExistence type="predicted"/>
<evidence type="ECO:0000313" key="2">
    <source>
        <dbReference type="Proteomes" id="UP000251617"/>
    </source>
</evidence>
<gene>
    <name evidence="1" type="ORF">C1S65_09175</name>
</gene>
<reference evidence="1 2" key="1">
    <citation type="submission" date="2018-06" db="EMBL/GenBank/DDBJ databases">
        <title>The genome of Pseudomonas putida NX-1, a lignin degrader.</title>
        <authorList>
            <person name="Xu Z."/>
        </authorList>
    </citation>
    <scope>NUCLEOTIDE SEQUENCE [LARGE SCALE GENOMIC DNA]</scope>
    <source>
        <strain evidence="1 2">NX-1</strain>
    </source>
</reference>
<name>A0AAD0PAI0_PSEPU</name>
<protein>
    <submittedName>
        <fullName evidence="1">Uncharacterized protein</fullName>
    </submittedName>
</protein>
<accession>A0AAD0PAI0</accession>
<sequence>MDKLTFRNRIKRIIIIKETIKSLIVADVELPTHVNSIGKNFILVERTSSNYHFITNELKDYGRKFSRHHTDTITVKGSEYKFLSGRVAYGKEARAYHYKAAYYLPAVEKLKAILVVAEAELGEPINITQTMPDEHIIALERLLMIEA</sequence>
<organism evidence="1 2">
    <name type="scientific">Pseudomonas putida</name>
    <name type="common">Arthrobacter siderocapsulatus</name>
    <dbReference type="NCBI Taxonomy" id="303"/>
    <lineage>
        <taxon>Bacteria</taxon>
        <taxon>Pseudomonadati</taxon>
        <taxon>Pseudomonadota</taxon>
        <taxon>Gammaproteobacteria</taxon>
        <taxon>Pseudomonadales</taxon>
        <taxon>Pseudomonadaceae</taxon>
        <taxon>Pseudomonas</taxon>
    </lineage>
</organism>
<evidence type="ECO:0000313" key="1">
    <source>
        <dbReference type="EMBL" id="AXA24274.1"/>
    </source>
</evidence>
<dbReference type="Proteomes" id="UP000251617">
    <property type="component" value="Chromosome"/>
</dbReference>
<dbReference type="AlphaFoldDB" id="A0AAD0PAI0"/>
<dbReference type="RefSeq" id="WP_112897835.1">
    <property type="nucleotide sequence ID" value="NZ_CP030750.1"/>
</dbReference>